<dbReference type="OrthoDB" id="4474617at2759"/>
<protein>
    <submittedName>
        <fullName evidence="1">SUKH-4 immunity protein-domain-containing protein</fullName>
    </submittedName>
</protein>
<dbReference type="InterPro" id="IPR025851">
    <property type="entry name" value="SUKH-4"/>
</dbReference>
<accession>A0A9W9K9E3</accession>
<proteinExistence type="predicted"/>
<dbReference type="RefSeq" id="XP_056473469.1">
    <property type="nucleotide sequence ID" value="XM_056617310.1"/>
</dbReference>
<keyword evidence="2" id="KW-1185">Reference proteome</keyword>
<name>A0A9W9K9E3_9EURO</name>
<dbReference type="AlphaFoldDB" id="A0A9W9K9E3"/>
<organism evidence="1 2">
    <name type="scientific">Penicillium argentinense</name>
    <dbReference type="NCBI Taxonomy" id="1131581"/>
    <lineage>
        <taxon>Eukaryota</taxon>
        <taxon>Fungi</taxon>
        <taxon>Dikarya</taxon>
        <taxon>Ascomycota</taxon>
        <taxon>Pezizomycotina</taxon>
        <taxon>Eurotiomycetes</taxon>
        <taxon>Eurotiomycetidae</taxon>
        <taxon>Eurotiales</taxon>
        <taxon>Aspergillaceae</taxon>
        <taxon>Penicillium</taxon>
    </lineage>
</organism>
<dbReference type="GeneID" id="81356289"/>
<reference evidence="1" key="1">
    <citation type="submission" date="2022-11" db="EMBL/GenBank/DDBJ databases">
        <authorList>
            <person name="Petersen C."/>
        </authorList>
    </citation>
    <scope>NUCLEOTIDE SEQUENCE</scope>
    <source>
        <strain evidence="1">IBT 30761</strain>
    </source>
</reference>
<reference evidence="1" key="2">
    <citation type="journal article" date="2023" name="IMA Fungus">
        <title>Comparative genomic study of the Penicillium genus elucidates a diverse pangenome and 15 lateral gene transfer events.</title>
        <authorList>
            <person name="Petersen C."/>
            <person name="Sorensen T."/>
            <person name="Nielsen M.R."/>
            <person name="Sondergaard T.E."/>
            <person name="Sorensen J.L."/>
            <person name="Fitzpatrick D.A."/>
            <person name="Frisvad J.C."/>
            <person name="Nielsen K.L."/>
        </authorList>
    </citation>
    <scope>NUCLEOTIDE SEQUENCE</scope>
    <source>
        <strain evidence="1">IBT 30761</strain>
    </source>
</reference>
<dbReference type="EMBL" id="JAPQKI010000005">
    <property type="protein sequence ID" value="KAJ5097815.1"/>
    <property type="molecule type" value="Genomic_DNA"/>
</dbReference>
<comment type="caution">
    <text evidence="1">The sequence shown here is derived from an EMBL/GenBank/DDBJ whole genome shotgun (WGS) entry which is preliminary data.</text>
</comment>
<dbReference type="Proteomes" id="UP001149074">
    <property type="component" value="Unassembled WGS sequence"/>
</dbReference>
<dbReference type="Pfam" id="PF14435">
    <property type="entry name" value="SUKH-4"/>
    <property type="match status" value="1"/>
</dbReference>
<sequence length="206" mass="23277">MLDNMLQAPSSDTVWLEGRFGTGSLWHPEESDIPPALTDSGTRTFLTAVGFPAVRLRRVSFDSTHLTKDAVPLEPYDADELYGERYPDDDSPPTNLCFHFGKVNEWMMMVGGEDGIVSLYDPSGWDHADGYQGMIAGSLKSFAVLLGMLAEVAEWLDMVTDGLSEENETEEVRKSILYKLRERMVEYDDCVEEGSKFWDYVFESFE</sequence>
<evidence type="ECO:0000313" key="1">
    <source>
        <dbReference type="EMBL" id="KAJ5097815.1"/>
    </source>
</evidence>
<gene>
    <name evidence="1" type="ORF">N7532_004816</name>
</gene>
<evidence type="ECO:0000313" key="2">
    <source>
        <dbReference type="Proteomes" id="UP001149074"/>
    </source>
</evidence>